<proteinExistence type="predicted"/>
<dbReference type="PANTHER" id="PTHR13257:SF0">
    <property type="entry name" value="NUCLEAR PORE COMPLEX PROTEIN NUP88"/>
    <property type="match status" value="1"/>
</dbReference>
<keyword evidence="11" id="KW-1185">Reference proteome</keyword>
<dbReference type="GO" id="GO:0005643">
    <property type="term" value="C:nuclear pore"/>
    <property type="evidence" value="ECO:0007669"/>
    <property type="project" value="UniProtKB-SubCell"/>
</dbReference>
<evidence type="ECO:0000256" key="4">
    <source>
        <dbReference type="ARBA" id="ARBA00022927"/>
    </source>
</evidence>
<comment type="subcellular location">
    <subcellularLocation>
        <location evidence="1">Nucleus</location>
        <location evidence="1">Nuclear pore complex</location>
    </subcellularLocation>
</comment>
<keyword evidence="2" id="KW-0813">Transport</keyword>
<dbReference type="Pfam" id="PF10168">
    <property type="entry name" value="Nup88"/>
    <property type="match status" value="1"/>
</dbReference>
<evidence type="ECO:0000256" key="3">
    <source>
        <dbReference type="ARBA" id="ARBA00022816"/>
    </source>
</evidence>
<name>A0A5B6WM99_9ROSI</name>
<dbReference type="EMBL" id="SMMG02000003">
    <property type="protein sequence ID" value="KAA3481992.1"/>
    <property type="molecule type" value="Genomic_DNA"/>
</dbReference>
<gene>
    <name evidence="10" type="ORF">EPI10_022306</name>
</gene>
<dbReference type="Proteomes" id="UP000325315">
    <property type="component" value="Unassembled WGS sequence"/>
</dbReference>
<evidence type="ECO:0000256" key="2">
    <source>
        <dbReference type="ARBA" id="ARBA00022448"/>
    </source>
</evidence>
<accession>A0A5B6WM99</accession>
<evidence type="ECO:0000256" key="7">
    <source>
        <dbReference type="ARBA" id="ARBA00023242"/>
    </source>
</evidence>
<dbReference type="GO" id="GO:0006606">
    <property type="term" value="P:protein import into nucleus"/>
    <property type="evidence" value="ECO:0007669"/>
    <property type="project" value="TreeGrafter"/>
</dbReference>
<keyword evidence="6" id="KW-0906">Nuclear pore complex</keyword>
<feature type="coiled-coil region" evidence="8">
    <location>
        <begin position="642"/>
        <end position="690"/>
    </location>
</feature>
<evidence type="ECO:0000313" key="10">
    <source>
        <dbReference type="EMBL" id="KAA3481992.1"/>
    </source>
</evidence>
<evidence type="ECO:0000256" key="9">
    <source>
        <dbReference type="SAM" id="MobiDB-lite"/>
    </source>
</evidence>
<dbReference type="InterPro" id="IPR037700">
    <property type="entry name" value="NUP88/NUP82"/>
</dbReference>
<dbReference type="GO" id="GO:0017056">
    <property type="term" value="F:structural constituent of nuclear pore"/>
    <property type="evidence" value="ECO:0007669"/>
    <property type="project" value="InterPro"/>
</dbReference>
<keyword evidence="8" id="KW-0175">Coiled coil</keyword>
<keyword evidence="4" id="KW-0653">Protein transport</keyword>
<dbReference type="InterPro" id="IPR019321">
    <property type="entry name" value="Nucleoporin_Nup88"/>
</dbReference>
<dbReference type="Gene3D" id="2.130.10.10">
    <property type="entry name" value="YVTN repeat-like/Quinoprotein amine dehydrogenase"/>
    <property type="match status" value="1"/>
</dbReference>
<evidence type="ECO:0000256" key="6">
    <source>
        <dbReference type="ARBA" id="ARBA00023132"/>
    </source>
</evidence>
<evidence type="ECO:0000256" key="5">
    <source>
        <dbReference type="ARBA" id="ARBA00023010"/>
    </source>
</evidence>
<dbReference type="InterPro" id="IPR036322">
    <property type="entry name" value="WD40_repeat_dom_sf"/>
</dbReference>
<evidence type="ECO:0000256" key="1">
    <source>
        <dbReference type="ARBA" id="ARBA00004567"/>
    </source>
</evidence>
<dbReference type="GO" id="GO:0000055">
    <property type="term" value="P:ribosomal large subunit export from nucleus"/>
    <property type="evidence" value="ECO:0007669"/>
    <property type="project" value="InterPro"/>
</dbReference>
<dbReference type="PANTHER" id="PTHR13257">
    <property type="entry name" value="NUCLEOPORIN NUP84-RELATED"/>
    <property type="match status" value="1"/>
</dbReference>
<dbReference type="GO" id="GO:0006406">
    <property type="term" value="P:mRNA export from nucleus"/>
    <property type="evidence" value="ECO:0007669"/>
    <property type="project" value="TreeGrafter"/>
</dbReference>
<evidence type="ECO:0000313" key="11">
    <source>
        <dbReference type="Proteomes" id="UP000325315"/>
    </source>
</evidence>
<dbReference type="AlphaFoldDB" id="A0A5B6WM99"/>
<evidence type="ECO:0000256" key="8">
    <source>
        <dbReference type="SAM" id="Coils"/>
    </source>
</evidence>
<sequence>MRFNFDIAESTEDDSQRSLTPKEDVQWVPLQTHPVFTTTADGGGTAATASASAGGVRNLLAWDGASRLYYWDSNQQCLHRISIRLGEPDPTSVVASSPSKVLRADKELNFVVNKISINRNGSALLLAGSDDLCVMTVSIGSQVYSSDSSAIRILQVSWHPYSDTHVGILSSDSVFRLFDLSTDVVRPEQEYYLQPVEPGRSRNAASICPVDFSFGGDHLWDRFSVFVLFSDGSVYILCPVVPFGSVYKWESILEIYSDAHTFGLKSAKSAAVNNSNMAISWLEATFPEVAQEATDRENLSTIKAHSHALFDASLALQGPLRKVCHGGEDEDLAVRGAECEGRAVSFLYNLVSKDSILVTAWSGGQLQIDALADEIQPVWITGSAPRLRVDSFDHIRGIAMICESIPAEHSIVKLEQPLDNTVWLGHPPPLLRLAIVDLALPRKTEGSSLITMFADPLMPERIYSLHEGGVDSIVLHFLPFTSQINGKDENIKTPSVHPVLSTCQGETSSSSPSPLSGFASLSDSFGYSWVVVVTSTQECVVLEMKTWNLLLPIQIDKEKPIDMEQQKEKDTPDIISKELLSGPKSVLAPQASPNLRSISADSIEGRSALHQYFKLFHENYVEYAHKVYFELKHHGPQLKRIIDDQHARLDEAQQKISSVEAKQPMLDERIDRVVQRYNSLEQRLQHLRRLPGAHKKPLSRAEREFKSELDQFTGVELDALRSSIDTLRARLKRYTKSSKDNVTTQRRKIPGRNHVQDAQISQLKSSLEKLSLLNSESTKKVELVESAIKTVESSRNKTILS</sequence>
<comment type="caution">
    <text evidence="10">The sequence shown here is derived from an EMBL/GenBank/DDBJ whole genome shotgun (WGS) entry which is preliminary data.</text>
</comment>
<keyword evidence="3" id="KW-0509">mRNA transport</keyword>
<reference evidence="10" key="1">
    <citation type="submission" date="2019-08" db="EMBL/GenBank/DDBJ databases">
        <authorList>
            <person name="Liu F."/>
        </authorList>
    </citation>
    <scope>NUCLEOTIDE SEQUENCE [LARGE SCALE GENOMIC DNA]</scope>
    <source>
        <strain evidence="10">PA1801</strain>
        <tissue evidence="10">Leaf</tissue>
    </source>
</reference>
<dbReference type="InterPro" id="IPR015943">
    <property type="entry name" value="WD40/YVTN_repeat-like_dom_sf"/>
</dbReference>
<organism evidence="10 11">
    <name type="scientific">Gossypium australe</name>
    <dbReference type="NCBI Taxonomy" id="47621"/>
    <lineage>
        <taxon>Eukaryota</taxon>
        <taxon>Viridiplantae</taxon>
        <taxon>Streptophyta</taxon>
        <taxon>Embryophyta</taxon>
        <taxon>Tracheophyta</taxon>
        <taxon>Spermatophyta</taxon>
        <taxon>Magnoliopsida</taxon>
        <taxon>eudicotyledons</taxon>
        <taxon>Gunneridae</taxon>
        <taxon>Pentapetalae</taxon>
        <taxon>rosids</taxon>
        <taxon>malvids</taxon>
        <taxon>Malvales</taxon>
        <taxon>Malvaceae</taxon>
        <taxon>Malvoideae</taxon>
        <taxon>Gossypium</taxon>
    </lineage>
</organism>
<feature type="region of interest" description="Disordered" evidence="9">
    <location>
        <begin position="1"/>
        <end position="22"/>
    </location>
</feature>
<dbReference type="GO" id="GO:0000056">
    <property type="term" value="P:ribosomal small subunit export from nucleus"/>
    <property type="evidence" value="ECO:0007669"/>
    <property type="project" value="InterPro"/>
</dbReference>
<keyword evidence="5" id="KW-0811">Translocation</keyword>
<protein>
    <submittedName>
        <fullName evidence="10">Nuclear pore complex protein NUP88</fullName>
    </submittedName>
</protein>
<dbReference type="SUPFAM" id="SSF50978">
    <property type="entry name" value="WD40 repeat-like"/>
    <property type="match status" value="1"/>
</dbReference>
<dbReference type="OrthoDB" id="341482at2759"/>
<keyword evidence="7" id="KW-0539">Nucleus</keyword>